<dbReference type="GeneID" id="63145770"/>
<evidence type="ECO:0000256" key="1">
    <source>
        <dbReference type="SAM" id="MobiDB-lite"/>
    </source>
</evidence>
<protein>
    <submittedName>
        <fullName evidence="2">Uncharacterized protein</fullName>
    </submittedName>
</protein>
<feature type="compositionally biased region" description="Basic and acidic residues" evidence="1">
    <location>
        <begin position="25"/>
        <end position="35"/>
    </location>
</feature>
<comment type="caution">
    <text evidence="2">The sequence shown here is derived from an EMBL/GenBank/DDBJ whole genome shotgun (WGS) entry which is preliminary data.</text>
</comment>
<reference evidence="2 3" key="1">
    <citation type="submission" date="2017-05" db="EMBL/GenBank/DDBJ databases">
        <title>Vagococcus spp. assemblies.</title>
        <authorList>
            <person name="Gulvik C.A."/>
        </authorList>
    </citation>
    <scope>NUCLEOTIDE SEQUENCE [LARGE SCALE GENOMIC DNA]</scope>
    <source>
        <strain evidence="2 3">NCFB 2497</strain>
    </source>
</reference>
<dbReference type="RefSeq" id="WP_114288993.1">
    <property type="nucleotide sequence ID" value="NZ_NGJX01000003.1"/>
</dbReference>
<evidence type="ECO:0000313" key="2">
    <source>
        <dbReference type="EMBL" id="RSU03954.1"/>
    </source>
</evidence>
<accession>A0A369AZF2</accession>
<evidence type="ECO:0000313" key="3">
    <source>
        <dbReference type="Proteomes" id="UP000288197"/>
    </source>
</evidence>
<keyword evidence="3" id="KW-1185">Reference proteome</keyword>
<gene>
    <name evidence="2" type="ORF">CBF32_04590</name>
</gene>
<dbReference type="Proteomes" id="UP000288197">
    <property type="component" value="Unassembled WGS sequence"/>
</dbReference>
<dbReference type="AlphaFoldDB" id="A0A369AZF2"/>
<feature type="compositionally biased region" description="Basic and acidic residues" evidence="1">
    <location>
        <begin position="76"/>
        <end position="88"/>
    </location>
</feature>
<feature type="compositionally biased region" description="Basic and acidic residues" evidence="1">
    <location>
        <begin position="1"/>
        <end position="15"/>
    </location>
</feature>
<feature type="region of interest" description="Disordered" evidence="1">
    <location>
        <begin position="1"/>
        <end position="88"/>
    </location>
</feature>
<name>A0A369AZF2_9ENTE</name>
<dbReference type="EMBL" id="NGJX01000003">
    <property type="protein sequence ID" value="RSU03954.1"/>
    <property type="molecule type" value="Genomic_DNA"/>
</dbReference>
<organism evidence="2 3">
    <name type="scientific">Vagococcus fluvialis</name>
    <dbReference type="NCBI Taxonomy" id="2738"/>
    <lineage>
        <taxon>Bacteria</taxon>
        <taxon>Bacillati</taxon>
        <taxon>Bacillota</taxon>
        <taxon>Bacilli</taxon>
        <taxon>Lactobacillales</taxon>
        <taxon>Enterococcaceae</taxon>
        <taxon>Vagococcus</taxon>
    </lineage>
</organism>
<sequence length="88" mass="9890">MSKKDDKKIENKEFRNTIGSNLDGGKFKEFQSPDKEEPDEKEGSISPLVDPEIKDPEVPLVNDDPEKPLSPLTEPNAKDRSGDNHKND</sequence>
<proteinExistence type="predicted"/>